<dbReference type="Proteomes" id="UP000318017">
    <property type="component" value="Chromosome"/>
</dbReference>
<feature type="domain" description="Endonuclease/exonuclease/phosphatase" evidence="3">
    <location>
        <begin position="130"/>
        <end position="336"/>
    </location>
</feature>
<sequence length="345" mass="38282">MNPLPPTTQPDSLASETVHEPADQRSLRPRNGRRILRGLSNFGTAGVCLYLPLVWLAPLSPTCELAVHFAFHILCVLPILMAVQLSLNLRTPLVINAMASVYLLLLVQPWSLYLPHPTSLQHPQRSLRVMSWNVLTVNQSLAEVDQVLREQDPDLLILIENRPGLLKQLPVLAERYSNYRSLPGWHGSGIALFSRDPRAQLTVELWGYEQRPAIVATYPDASGEPAVQIIGMHTYSPLPVSRVEHRDRQLTTFGDWALSQRVPICVVGDLNTTPWTRSFANLIALGFQDSRLGSGNCPSWPSWAGPLGIPIDHALTLGACSISDRQVLPHAPGSDHLPITFQLHY</sequence>
<dbReference type="InterPro" id="IPR005135">
    <property type="entry name" value="Endo/exonuclease/phosphatase"/>
</dbReference>
<dbReference type="SUPFAM" id="SSF56219">
    <property type="entry name" value="DNase I-like"/>
    <property type="match status" value="1"/>
</dbReference>
<keyword evidence="2" id="KW-0812">Transmembrane</keyword>
<evidence type="ECO:0000256" key="2">
    <source>
        <dbReference type="SAM" id="Phobius"/>
    </source>
</evidence>
<dbReference type="Gene3D" id="3.60.10.10">
    <property type="entry name" value="Endonuclease/exonuclease/phosphatase"/>
    <property type="match status" value="1"/>
</dbReference>
<dbReference type="KEGG" id="ahel:Q31a_02470"/>
<feature type="transmembrane region" description="Helical" evidence="2">
    <location>
        <begin position="35"/>
        <end position="57"/>
    </location>
</feature>
<dbReference type="EMBL" id="CP036298">
    <property type="protein sequence ID" value="QDV21968.1"/>
    <property type="molecule type" value="Genomic_DNA"/>
</dbReference>
<name>A0A518G035_9BACT</name>
<feature type="region of interest" description="Disordered" evidence="1">
    <location>
        <begin position="1"/>
        <end position="25"/>
    </location>
</feature>
<keyword evidence="5" id="KW-1185">Reference proteome</keyword>
<dbReference type="GO" id="GO:0004519">
    <property type="term" value="F:endonuclease activity"/>
    <property type="evidence" value="ECO:0007669"/>
    <property type="project" value="UniProtKB-KW"/>
</dbReference>
<organism evidence="4 5">
    <name type="scientific">Aureliella helgolandensis</name>
    <dbReference type="NCBI Taxonomy" id="2527968"/>
    <lineage>
        <taxon>Bacteria</taxon>
        <taxon>Pseudomonadati</taxon>
        <taxon>Planctomycetota</taxon>
        <taxon>Planctomycetia</taxon>
        <taxon>Pirellulales</taxon>
        <taxon>Pirellulaceae</taxon>
        <taxon>Aureliella</taxon>
    </lineage>
</organism>
<proteinExistence type="predicted"/>
<keyword evidence="2" id="KW-1133">Transmembrane helix</keyword>
<evidence type="ECO:0000259" key="3">
    <source>
        <dbReference type="Pfam" id="PF03372"/>
    </source>
</evidence>
<feature type="transmembrane region" description="Helical" evidence="2">
    <location>
        <begin position="69"/>
        <end position="87"/>
    </location>
</feature>
<protein>
    <submittedName>
        <fullName evidence="4">Endonuclease/Exonuclease/phosphatase family protein</fullName>
    </submittedName>
</protein>
<keyword evidence="4" id="KW-0378">Hydrolase</keyword>
<accession>A0A518G035</accession>
<evidence type="ECO:0000313" key="5">
    <source>
        <dbReference type="Proteomes" id="UP000318017"/>
    </source>
</evidence>
<evidence type="ECO:0000256" key="1">
    <source>
        <dbReference type="SAM" id="MobiDB-lite"/>
    </source>
</evidence>
<dbReference type="AlphaFoldDB" id="A0A518G035"/>
<dbReference type="Pfam" id="PF03372">
    <property type="entry name" value="Exo_endo_phos"/>
    <property type="match status" value="1"/>
</dbReference>
<evidence type="ECO:0000313" key="4">
    <source>
        <dbReference type="EMBL" id="QDV21968.1"/>
    </source>
</evidence>
<gene>
    <name evidence="4" type="ORF">Q31a_02470</name>
</gene>
<dbReference type="InterPro" id="IPR036691">
    <property type="entry name" value="Endo/exonu/phosph_ase_sf"/>
</dbReference>
<dbReference type="RefSeq" id="WP_145072768.1">
    <property type="nucleotide sequence ID" value="NZ_CP036298.1"/>
</dbReference>
<feature type="transmembrane region" description="Helical" evidence="2">
    <location>
        <begin position="94"/>
        <end position="113"/>
    </location>
</feature>
<keyword evidence="2" id="KW-0472">Membrane</keyword>
<keyword evidence="4" id="KW-0269">Exonuclease</keyword>
<dbReference type="GO" id="GO:0004527">
    <property type="term" value="F:exonuclease activity"/>
    <property type="evidence" value="ECO:0007669"/>
    <property type="project" value="UniProtKB-KW"/>
</dbReference>
<keyword evidence="4" id="KW-0255">Endonuclease</keyword>
<dbReference type="OrthoDB" id="9796594at2"/>
<reference evidence="4 5" key="1">
    <citation type="submission" date="2019-02" db="EMBL/GenBank/DDBJ databases">
        <title>Deep-cultivation of Planctomycetes and their phenomic and genomic characterization uncovers novel biology.</title>
        <authorList>
            <person name="Wiegand S."/>
            <person name="Jogler M."/>
            <person name="Boedeker C."/>
            <person name="Pinto D."/>
            <person name="Vollmers J."/>
            <person name="Rivas-Marin E."/>
            <person name="Kohn T."/>
            <person name="Peeters S.H."/>
            <person name="Heuer A."/>
            <person name="Rast P."/>
            <person name="Oberbeckmann S."/>
            <person name="Bunk B."/>
            <person name="Jeske O."/>
            <person name="Meyerdierks A."/>
            <person name="Storesund J.E."/>
            <person name="Kallscheuer N."/>
            <person name="Luecker S."/>
            <person name="Lage O.M."/>
            <person name="Pohl T."/>
            <person name="Merkel B.J."/>
            <person name="Hornburger P."/>
            <person name="Mueller R.-W."/>
            <person name="Bruemmer F."/>
            <person name="Labrenz M."/>
            <person name="Spormann A.M."/>
            <person name="Op den Camp H."/>
            <person name="Overmann J."/>
            <person name="Amann R."/>
            <person name="Jetten M.S.M."/>
            <person name="Mascher T."/>
            <person name="Medema M.H."/>
            <person name="Devos D.P."/>
            <person name="Kaster A.-K."/>
            <person name="Ovreas L."/>
            <person name="Rohde M."/>
            <person name="Galperin M.Y."/>
            <person name="Jogler C."/>
        </authorList>
    </citation>
    <scope>NUCLEOTIDE SEQUENCE [LARGE SCALE GENOMIC DNA]</scope>
    <source>
        <strain evidence="4 5">Q31a</strain>
    </source>
</reference>
<keyword evidence="4" id="KW-0540">Nuclease</keyword>